<keyword evidence="3" id="KW-1185">Reference proteome</keyword>
<feature type="region of interest" description="Disordered" evidence="1">
    <location>
        <begin position="1"/>
        <end position="564"/>
    </location>
</feature>
<feature type="compositionally biased region" description="Acidic residues" evidence="1">
    <location>
        <begin position="1134"/>
        <end position="1148"/>
    </location>
</feature>
<evidence type="ECO:0000313" key="4">
    <source>
        <dbReference type="RefSeq" id="XP_033537674.1"/>
    </source>
</evidence>
<proteinExistence type="predicted"/>
<reference evidence="2 4" key="1">
    <citation type="submission" date="2020-01" db="EMBL/GenBank/DDBJ databases">
        <authorList>
            <consortium name="DOE Joint Genome Institute"/>
            <person name="Haridas S."/>
            <person name="Albert R."/>
            <person name="Binder M."/>
            <person name="Bloem J."/>
            <person name="Labutti K."/>
            <person name="Salamov A."/>
            <person name="Andreopoulos B."/>
            <person name="Baker S.E."/>
            <person name="Barry K."/>
            <person name="Bills G."/>
            <person name="Bluhm B.H."/>
            <person name="Cannon C."/>
            <person name="Castanera R."/>
            <person name="Culley D.E."/>
            <person name="Daum C."/>
            <person name="Ezra D."/>
            <person name="Gonzalez J.B."/>
            <person name="Henrissat B."/>
            <person name="Kuo A."/>
            <person name="Liang C."/>
            <person name="Lipzen A."/>
            <person name="Lutzoni F."/>
            <person name="Magnuson J."/>
            <person name="Mondo S."/>
            <person name="Nolan M."/>
            <person name="Ohm R."/>
            <person name="Pangilinan J."/>
            <person name="Park H.-J."/>
            <person name="Ramirez L."/>
            <person name="Alfaro M."/>
            <person name="Sun H."/>
            <person name="Tritt A."/>
            <person name="Yoshinaga Y."/>
            <person name="Zwiers L.-H."/>
            <person name="Turgeon B.G."/>
            <person name="Goodwin S.B."/>
            <person name="Spatafora J.W."/>
            <person name="Crous P.W."/>
            <person name="Grigoriev I.V."/>
        </authorList>
    </citation>
    <scope>NUCLEOTIDE SEQUENCE</scope>
    <source>
        <strain evidence="2 4">CBS 781.70</strain>
    </source>
</reference>
<gene>
    <name evidence="2 4" type="ORF">P152DRAFT_478639</name>
</gene>
<evidence type="ECO:0000256" key="1">
    <source>
        <dbReference type="SAM" id="MobiDB-lite"/>
    </source>
</evidence>
<accession>A0A6G1GDD2</accession>
<feature type="compositionally biased region" description="Low complexity" evidence="1">
    <location>
        <begin position="37"/>
        <end position="50"/>
    </location>
</feature>
<feature type="region of interest" description="Disordered" evidence="1">
    <location>
        <begin position="848"/>
        <end position="1327"/>
    </location>
</feature>
<dbReference type="GeneID" id="54422239"/>
<feature type="compositionally biased region" description="Basic residues" evidence="1">
    <location>
        <begin position="1"/>
        <end position="10"/>
    </location>
</feature>
<feature type="region of interest" description="Disordered" evidence="1">
    <location>
        <begin position="654"/>
        <end position="691"/>
    </location>
</feature>
<feature type="compositionally biased region" description="Basic and acidic residues" evidence="1">
    <location>
        <begin position="587"/>
        <end position="596"/>
    </location>
</feature>
<feature type="compositionally biased region" description="Low complexity" evidence="1">
    <location>
        <begin position="153"/>
        <end position="166"/>
    </location>
</feature>
<name>A0A6G1GDD2_9PEZI</name>
<dbReference type="Proteomes" id="UP000504638">
    <property type="component" value="Unplaced"/>
</dbReference>
<feature type="compositionally biased region" description="Basic residues" evidence="1">
    <location>
        <begin position="1184"/>
        <end position="1194"/>
    </location>
</feature>
<dbReference type="RefSeq" id="XP_033537674.1">
    <property type="nucleotide sequence ID" value="XM_033681669.1"/>
</dbReference>
<feature type="compositionally biased region" description="Low complexity" evidence="1">
    <location>
        <begin position="396"/>
        <end position="410"/>
    </location>
</feature>
<dbReference type="EMBL" id="ML975150">
    <property type="protein sequence ID" value="KAF1816043.1"/>
    <property type="molecule type" value="Genomic_DNA"/>
</dbReference>
<reference evidence="4" key="3">
    <citation type="submission" date="2025-04" db="UniProtKB">
        <authorList>
            <consortium name="RefSeq"/>
        </authorList>
    </citation>
    <scope>IDENTIFICATION</scope>
    <source>
        <strain evidence="4">CBS 781.70</strain>
    </source>
</reference>
<evidence type="ECO:0000313" key="3">
    <source>
        <dbReference type="Proteomes" id="UP000504638"/>
    </source>
</evidence>
<dbReference type="OrthoDB" id="5423926at2759"/>
<feature type="compositionally biased region" description="Low complexity" evidence="1">
    <location>
        <begin position="11"/>
        <end position="28"/>
    </location>
</feature>
<reference evidence="4" key="2">
    <citation type="submission" date="2020-04" db="EMBL/GenBank/DDBJ databases">
        <authorList>
            <consortium name="NCBI Genome Project"/>
        </authorList>
    </citation>
    <scope>NUCLEOTIDE SEQUENCE</scope>
    <source>
        <strain evidence="4">CBS 781.70</strain>
    </source>
</reference>
<feature type="compositionally biased region" description="Polar residues" evidence="1">
    <location>
        <begin position="1281"/>
        <end position="1290"/>
    </location>
</feature>
<protein>
    <submittedName>
        <fullName evidence="2 4">Uncharacterized protein</fullName>
    </submittedName>
</protein>
<feature type="compositionally biased region" description="Low complexity" evidence="1">
    <location>
        <begin position="74"/>
        <end position="91"/>
    </location>
</feature>
<feature type="region of interest" description="Disordered" evidence="1">
    <location>
        <begin position="714"/>
        <end position="749"/>
    </location>
</feature>
<feature type="compositionally biased region" description="Basic and acidic residues" evidence="1">
    <location>
        <begin position="535"/>
        <end position="547"/>
    </location>
</feature>
<feature type="compositionally biased region" description="Polar residues" evidence="1">
    <location>
        <begin position="417"/>
        <end position="426"/>
    </location>
</feature>
<feature type="region of interest" description="Disordered" evidence="1">
    <location>
        <begin position="782"/>
        <end position="809"/>
    </location>
</feature>
<feature type="compositionally biased region" description="Basic and acidic residues" evidence="1">
    <location>
        <begin position="1270"/>
        <end position="1280"/>
    </location>
</feature>
<feature type="compositionally biased region" description="Basic and acidic residues" evidence="1">
    <location>
        <begin position="257"/>
        <end position="266"/>
    </location>
</feature>
<organism evidence="2">
    <name type="scientific">Eremomyces bilateralis CBS 781.70</name>
    <dbReference type="NCBI Taxonomy" id="1392243"/>
    <lineage>
        <taxon>Eukaryota</taxon>
        <taxon>Fungi</taxon>
        <taxon>Dikarya</taxon>
        <taxon>Ascomycota</taxon>
        <taxon>Pezizomycotina</taxon>
        <taxon>Dothideomycetes</taxon>
        <taxon>Dothideomycetes incertae sedis</taxon>
        <taxon>Eremomycetales</taxon>
        <taxon>Eremomycetaceae</taxon>
        <taxon>Eremomyces</taxon>
    </lineage>
</organism>
<feature type="compositionally biased region" description="Polar residues" evidence="1">
    <location>
        <begin position="92"/>
        <end position="115"/>
    </location>
</feature>
<feature type="compositionally biased region" description="Polar residues" evidence="1">
    <location>
        <begin position="143"/>
        <end position="152"/>
    </location>
</feature>
<feature type="region of interest" description="Disordered" evidence="1">
    <location>
        <begin position="579"/>
        <end position="627"/>
    </location>
</feature>
<feature type="compositionally biased region" description="Polar residues" evidence="1">
    <location>
        <begin position="1037"/>
        <end position="1047"/>
    </location>
</feature>
<feature type="compositionally biased region" description="Basic and acidic residues" evidence="1">
    <location>
        <begin position="344"/>
        <end position="354"/>
    </location>
</feature>
<feature type="compositionally biased region" description="Polar residues" evidence="1">
    <location>
        <begin position="273"/>
        <end position="284"/>
    </location>
</feature>
<sequence length="1327" mass="142504">MSLFHRKRASSHSVPSAPPSADAVTAASQVFMRSRNSSTSLSSAAAATALRTHVTPPTDVASVQTKRILRRDSTSSAGSSGSGGRAPFSAGLQRQNSTGSMTERTFRGQSPNRSPSVHMDAPPPVPPLPKQVEKDGTLHRRASSAQSPTRVLSSPTRPSGRGSSMDRGSRTAQNFRHPRVSSLSQVPELEREGSQRSINFSRPISPPSSPPAAQYRTGQGGWFTAPVITDLKPRETPSVKPDPTGSPVTGLMVSRHAPAETSERLVYKRPQQRLAQAQQGTKHTAGTMRTKPSGTAVHHSIEPAEPLSPEPTPVLVEPPEEPPHVEYITPSPERQSQQQPMKPVELRPQPEEHLPLVAAVNDNLRTKQVSPRTLPPLVVDGSRPRPQPASLDPESAESTSSHSSRAASLSPPRQAHFATNTLTPTRHQPLPRSASPAKSALKRSPSRAVSPEDTMHTATAAPGDSPEAQPDSPRRRKGARVSFDQEAVVFVPDVESERRSSPLASSPIDNDDFDHEFMKPRPALPSFGSIRGRRNRDLESDPAEKVTETVSSSMNNSIGSLDSSNDHAVAGIIARDFASRKQPAVRQESEAPRKAIDPNVPLAPEVTSVEGTGYESDTSTSGSDLDVVTESMKALTLTKGEEQPVVEIVPLPSIPEADSAGQPTTPEPSNAVPIIAISPATPKPEKQAKSKERYFMPGEFPASVSELDLSAKEPSYVRGANTPTRVEPAPPIMDTSSVQDEDSSDDSSIYSDAAEDISDAEGGFASLDAIVINPSVATGRGTLINPEVGPSQTKSSTGPDVPDVRPRPGATDWEAEKAYWSDIVQQQRQERERGIVTSALGDGMMQFQHAQHAPPAAEPDTPLETEIMPRKRKAKNSRPGHQPRAAPTRAIDVDSVEPENVPPMRKSMRPTSATTGMAASKHAPPPGEQRGTFQKRRMSPPKTTAPRPVSAMAATGPAAPLATPPPLIRSNSADSVSSFRRSRPPRSLEGGGGRFMMRRTMRDSGHDRSRATANNHMARIRSLSPPDSDSRKMKSTMRASSDTSSLSKPARSKSLFPGFGKGKKKNKTPAALAAQGAGLRFKSRFADSSDEGDDDRPMRATFTSRIVDSDDEDEVIPPLDLAPVRGIPRRTTEADQESTELEDEESDDDRSTSRPGIPTSDDINAAHGKPATNGANGLEASRHAPAKYQKKKRGFFGLGKKKDESPLSQVQVASADKQPLTPVKSALKQPPKNTDDEPTPLSPTSRSPKLHKRPKQPRVPSDSWPLPTPKRSEAAEERPNTSDGTPQGASVTFADDETGSHASEPVTGRTGKKKKFTMLRKAFGLRD</sequence>
<feature type="compositionally biased region" description="Basic and acidic residues" evidence="1">
    <location>
        <begin position="1000"/>
        <end position="1010"/>
    </location>
</feature>
<evidence type="ECO:0000313" key="2">
    <source>
        <dbReference type="EMBL" id="KAF1816043.1"/>
    </source>
</evidence>
<feature type="compositionally biased region" description="Polar residues" evidence="1">
    <location>
        <begin position="548"/>
        <end position="563"/>
    </location>
</feature>